<dbReference type="PRINTS" id="PR00420">
    <property type="entry name" value="RNGMNOXGNASE"/>
</dbReference>
<dbReference type="InterPro" id="IPR002938">
    <property type="entry name" value="FAD-bd"/>
</dbReference>
<dbReference type="GO" id="GO:0071949">
    <property type="term" value="F:FAD binding"/>
    <property type="evidence" value="ECO:0007669"/>
    <property type="project" value="InterPro"/>
</dbReference>
<dbReference type="InterPro" id="IPR036188">
    <property type="entry name" value="FAD/NAD-bd_sf"/>
</dbReference>
<evidence type="ECO:0000256" key="2">
    <source>
        <dbReference type="ARBA" id="ARBA00023033"/>
    </source>
</evidence>
<evidence type="ECO:0000256" key="1">
    <source>
        <dbReference type="ARBA" id="ARBA00023002"/>
    </source>
</evidence>
<dbReference type="RefSeq" id="WP_094036812.1">
    <property type="nucleotide sequence ID" value="NZ_CP022540.1"/>
</dbReference>
<organism evidence="4 5">
    <name type="scientific">Antarctobacter heliothermus</name>
    <dbReference type="NCBI Taxonomy" id="74033"/>
    <lineage>
        <taxon>Bacteria</taxon>
        <taxon>Pseudomonadati</taxon>
        <taxon>Pseudomonadota</taxon>
        <taxon>Alphaproteobacteria</taxon>
        <taxon>Rhodobacterales</taxon>
        <taxon>Roseobacteraceae</taxon>
        <taxon>Antarctobacter</taxon>
    </lineage>
</organism>
<dbReference type="InterPro" id="IPR050493">
    <property type="entry name" value="FAD-dep_Monooxygenase_BioMet"/>
</dbReference>
<evidence type="ECO:0000313" key="4">
    <source>
        <dbReference type="EMBL" id="ASP23157.1"/>
    </source>
</evidence>
<dbReference type="Pfam" id="PF01494">
    <property type="entry name" value="FAD_binding_3"/>
    <property type="match status" value="1"/>
</dbReference>
<dbReference type="PANTHER" id="PTHR13789">
    <property type="entry name" value="MONOOXYGENASE"/>
    <property type="match status" value="1"/>
</dbReference>
<evidence type="ECO:0000313" key="5">
    <source>
        <dbReference type="Proteomes" id="UP000203589"/>
    </source>
</evidence>
<dbReference type="EMBL" id="CP022540">
    <property type="protein sequence ID" value="ASP23157.1"/>
    <property type="molecule type" value="Genomic_DNA"/>
</dbReference>
<protein>
    <submittedName>
        <fullName evidence="4">FAD-dependent urate hydroxylase</fullName>
        <ecNumber evidence="4">1.14.13.113</ecNumber>
    </submittedName>
</protein>
<dbReference type="KEGG" id="aht:ANTHELSMS3_04560"/>
<gene>
    <name evidence="4" type="ORF">ANTHELSMS3_04560</name>
</gene>
<reference evidence="4 5" key="1">
    <citation type="submission" date="2017-07" db="EMBL/GenBank/DDBJ databases">
        <title>Genome Sequence of Antarctobacter heliothermus Strain SMS3 Isolated from a culture of the Diatom Skeletonema marinoi.</title>
        <authorList>
            <person name="Topel M."/>
            <person name="Pinder M.I.M."/>
            <person name="Johansson O.N."/>
            <person name="Kourtchenko O."/>
            <person name="Godhe A."/>
            <person name="Clarke A.K."/>
        </authorList>
    </citation>
    <scope>NUCLEOTIDE SEQUENCE [LARGE SCALE GENOMIC DNA]</scope>
    <source>
        <strain evidence="4 5">SMS3</strain>
    </source>
</reference>
<keyword evidence="2" id="KW-0503">Monooxygenase</keyword>
<keyword evidence="1 4" id="KW-0560">Oxidoreductase</keyword>
<evidence type="ECO:0000259" key="3">
    <source>
        <dbReference type="Pfam" id="PF01494"/>
    </source>
</evidence>
<sequence length="397" mass="43228">MDIAIAGAGMGGLAAATALRQSGHSVTVFDQFDAPAPVGSGLVVQPVGLEVLDNLGALPAAMGWGTRIHRMFGHEVRTGRPVLDVAYDAPGDPRFGLAIHRAALFQALQEAAQATGVQIESGRRVTGRDGATLLFEDGHEGPFDLIVDATGTSSLLSPMRARPLGYGALWATVDWPADTELPRNELRQAYRRADRMLGVLPVGRIPGQTGFRASIFWSLPADAYDDWRSGGLSAWRAEAVSHWPAFAPFVEQITDADQMTMARYTHGTLRRPFEEGLVYIGDAAHRASPQLGQGANMALLDAWALARALDIARGDVALALGWYAQARRWHVRGYQMMSRLFTPQYQGNSRWLPVLRDRALYPLSTVRPIQRILTRLVCGDLLPPLGSLAHEPRSPEQ</sequence>
<name>A0A222EAC8_9RHOB</name>
<accession>A0A222EAC8</accession>
<dbReference type="GO" id="GO:0102099">
    <property type="term" value="F:FAD-dependent urate hydroxylase activity"/>
    <property type="evidence" value="ECO:0007669"/>
    <property type="project" value="UniProtKB-EC"/>
</dbReference>
<dbReference type="PANTHER" id="PTHR13789:SF309">
    <property type="entry name" value="PUTATIVE (AFU_ORTHOLOGUE AFUA_6G14510)-RELATED"/>
    <property type="match status" value="1"/>
</dbReference>
<dbReference type="AlphaFoldDB" id="A0A222EAC8"/>
<dbReference type="EC" id="1.14.13.113" evidence="4"/>
<dbReference type="Proteomes" id="UP000203589">
    <property type="component" value="Chromosome"/>
</dbReference>
<proteinExistence type="predicted"/>
<dbReference type="OrthoDB" id="5499180at2"/>
<keyword evidence="5" id="KW-1185">Reference proteome</keyword>
<dbReference type="SUPFAM" id="SSF51905">
    <property type="entry name" value="FAD/NAD(P)-binding domain"/>
    <property type="match status" value="1"/>
</dbReference>
<dbReference type="Gene3D" id="3.50.50.60">
    <property type="entry name" value="FAD/NAD(P)-binding domain"/>
    <property type="match status" value="1"/>
</dbReference>
<feature type="domain" description="FAD-binding" evidence="3">
    <location>
        <begin position="2"/>
        <end position="309"/>
    </location>
</feature>